<keyword evidence="2" id="KW-1185">Reference proteome</keyword>
<proteinExistence type="predicted"/>
<organism evidence="1 2">
    <name type="scientific">Aspergillus phoenicis ATCC 13157</name>
    <dbReference type="NCBI Taxonomy" id="1353007"/>
    <lineage>
        <taxon>Eukaryota</taxon>
        <taxon>Fungi</taxon>
        <taxon>Dikarya</taxon>
        <taxon>Ascomycota</taxon>
        <taxon>Pezizomycotina</taxon>
        <taxon>Eurotiomycetes</taxon>
        <taxon>Eurotiomycetidae</taxon>
        <taxon>Eurotiales</taxon>
        <taxon>Aspergillaceae</taxon>
        <taxon>Aspergillus</taxon>
    </lineage>
</organism>
<sequence>MAWRAYLDISRHFVLRTYAGLPLTRSVSFNTVVGCVSRKGTWELQQSVCHITQSTVGTYLNGGTFSETESRNHT</sequence>
<dbReference type="AlphaFoldDB" id="A0A370PX57"/>
<dbReference type="EMBL" id="KZ851845">
    <property type="protein sequence ID" value="RDK46776.1"/>
    <property type="molecule type" value="Genomic_DNA"/>
</dbReference>
<reference evidence="1 2" key="1">
    <citation type="submission" date="2018-07" db="EMBL/GenBank/DDBJ databases">
        <title>Section-level genome sequencing of Aspergillus section Nigri to investigate inter- and intra-species variation.</title>
        <authorList>
            <consortium name="DOE Joint Genome Institute"/>
            <person name="Vesth T.C."/>
            <person name="Nybo J.L."/>
            <person name="Theobald S."/>
            <person name="Frisvad J.C."/>
            <person name="Larsen T.O."/>
            <person name="Nielsen K.F."/>
            <person name="Hoof J.B."/>
            <person name="Brandl J."/>
            <person name="Salamov A."/>
            <person name="Riley R."/>
            <person name="Gladden J.M."/>
            <person name="Phatale P."/>
            <person name="Nielsen M.T."/>
            <person name="Lyhne E.K."/>
            <person name="Kogle M.E."/>
            <person name="Strasser K."/>
            <person name="McDonnell E."/>
            <person name="Barry K."/>
            <person name="Clum A."/>
            <person name="Chen C."/>
            <person name="Nolan M."/>
            <person name="Sandor L."/>
            <person name="Kuo A."/>
            <person name="Lipzen A."/>
            <person name="Hainaut M."/>
            <person name="Drula E."/>
            <person name="Tsang A."/>
            <person name="Magnuson J.K."/>
            <person name="Henrissat B."/>
            <person name="Wiebenga A."/>
            <person name="Simmons B.A."/>
            <person name="Makela M.R."/>
            <person name="De vries R.P."/>
            <person name="Grigoriev I.V."/>
            <person name="Mortensen U.H."/>
            <person name="Baker S.E."/>
            <person name="Andersen M.R."/>
        </authorList>
    </citation>
    <scope>NUCLEOTIDE SEQUENCE [LARGE SCALE GENOMIC DNA]</scope>
    <source>
        <strain evidence="1 2">ATCC 13157</strain>
    </source>
</reference>
<feature type="non-terminal residue" evidence="1">
    <location>
        <position position="1"/>
    </location>
</feature>
<accession>A0A370PX57</accession>
<protein>
    <submittedName>
        <fullName evidence="1">Uncharacterized protein</fullName>
    </submittedName>
</protein>
<dbReference type="Proteomes" id="UP000254937">
    <property type="component" value="Unassembled WGS sequence"/>
</dbReference>
<gene>
    <name evidence="1" type="ORF">M752DRAFT_272577</name>
</gene>
<evidence type="ECO:0000313" key="1">
    <source>
        <dbReference type="EMBL" id="RDK46776.1"/>
    </source>
</evidence>
<evidence type="ECO:0000313" key="2">
    <source>
        <dbReference type="Proteomes" id="UP000254937"/>
    </source>
</evidence>
<name>A0A370PX57_ASPPH</name>